<dbReference type="EMBL" id="AP017369">
    <property type="protein sequence ID" value="BAU96023.1"/>
    <property type="molecule type" value="Genomic_DNA"/>
</dbReference>
<proteinExistence type="predicted"/>
<evidence type="ECO:0000313" key="2">
    <source>
        <dbReference type="Proteomes" id="UP000218244"/>
    </source>
</evidence>
<dbReference type="Proteomes" id="UP000218244">
    <property type="component" value="Chromosome"/>
</dbReference>
<dbReference type="AlphaFoldDB" id="A0A160PS92"/>
<accession>A0A160PS92</accession>
<reference evidence="1 2" key="1">
    <citation type="submission" date="2016-02" db="EMBL/GenBank/DDBJ databases">
        <title>Corynebacterium glutamicum N24 whole genome sequencing project.</title>
        <authorList>
            <person name="Matsutani M."/>
            <person name="Nangtapong N."/>
            <person name="Yakushi T."/>
            <person name="Matsushita K."/>
        </authorList>
    </citation>
    <scope>NUCLEOTIDE SEQUENCE [LARGE SCALE GENOMIC DNA]</scope>
    <source>
        <strain evidence="1 2">N24</strain>
    </source>
</reference>
<protein>
    <recommendedName>
        <fullName evidence="3">Helix-turn-helix domain-containing protein</fullName>
    </recommendedName>
</protein>
<dbReference type="RefSeq" id="WP_197702388.1">
    <property type="nucleotide sequence ID" value="NZ_AP017369.1"/>
</dbReference>
<evidence type="ECO:0000313" key="1">
    <source>
        <dbReference type="EMBL" id="BAU96023.1"/>
    </source>
</evidence>
<name>A0A160PS92_9CORY</name>
<dbReference type="KEGG" id="csur:N24_1761"/>
<evidence type="ECO:0008006" key="3">
    <source>
        <dbReference type="Google" id="ProtNLM"/>
    </source>
</evidence>
<gene>
    <name evidence="1" type="ORF">N24_1761</name>
</gene>
<keyword evidence="2" id="KW-1185">Reference proteome</keyword>
<sequence length="105" mass="11543">MPHPPMNRTHSPARGRTTITAQTTALHNHVSRTTIKPVVNIELQDADLRAYSRAEVQERLGGICSRSVDRLINSGQLKAVPGTRGKGKRPLITARSLAQYIYSEG</sequence>
<organism evidence="1 2">
    <name type="scientific">Corynebacterium suranareeae</name>
    <dbReference type="NCBI Taxonomy" id="2506452"/>
    <lineage>
        <taxon>Bacteria</taxon>
        <taxon>Bacillati</taxon>
        <taxon>Actinomycetota</taxon>
        <taxon>Actinomycetes</taxon>
        <taxon>Mycobacteriales</taxon>
        <taxon>Corynebacteriaceae</taxon>
        <taxon>Corynebacterium</taxon>
    </lineage>
</organism>